<gene>
    <name evidence="1" type="ORF">RHMOL_Rhmol07G0224500</name>
</gene>
<evidence type="ECO:0000313" key="1">
    <source>
        <dbReference type="EMBL" id="KAI8547808.1"/>
    </source>
</evidence>
<keyword evidence="2" id="KW-1185">Reference proteome</keyword>
<sequence>MGKVDLEASVCSETKMATGYWPGYHGRVHCSSSLEAELWRIYKGLEIILEKKLENVQIEVDSLIAVNLIKEGDAGAHPQSVVTIGEAHYVPHASH</sequence>
<proteinExistence type="predicted"/>
<comment type="caution">
    <text evidence="1">The sequence shown here is derived from an EMBL/GenBank/DDBJ whole genome shotgun (WGS) entry which is preliminary data.</text>
</comment>
<accession>A0ACC0N5K4</accession>
<reference evidence="1" key="1">
    <citation type="submission" date="2022-02" db="EMBL/GenBank/DDBJ databases">
        <title>Plant Genome Project.</title>
        <authorList>
            <person name="Zhang R.-G."/>
        </authorList>
    </citation>
    <scope>NUCLEOTIDE SEQUENCE</scope>
    <source>
        <strain evidence="1">AT1</strain>
    </source>
</reference>
<protein>
    <submittedName>
        <fullName evidence="1">Uncharacterized protein</fullName>
    </submittedName>
</protein>
<evidence type="ECO:0000313" key="2">
    <source>
        <dbReference type="Proteomes" id="UP001062846"/>
    </source>
</evidence>
<dbReference type="Proteomes" id="UP001062846">
    <property type="component" value="Chromosome 7"/>
</dbReference>
<name>A0ACC0N5K4_RHOML</name>
<organism evidence="1 2">
    <name type="scientific">Rhododendron molle</name>
    <name type="common">Chinese azalea</name>
    <name type="synonym">Azalea mollis</name>
    <dbReference type="NCBI Taxonomy" id="49168"/>
    <lineage>
        <taxon>Eukaryota</taxon>
        <taxon>Viridiplantae</taxon>
        <taxon>Streptophyta</taxon>
        <taxon>Embryophyta</taxon>
        <taxon>Tracheophyta</taxon>
        <taxon>Spermatophyta</taxon>
        <taxon>Magnoliopsida</taxon>
        <taxon>eudicotyledons</taxon>
        <taxon>Gunneridae</taxon>
        <taxon>Pentapetalae</taxon>
        <taxon>asterids</taxon>
        <taxon>Ericales</taxon>
        <taxon>Ericaceae</taxon>
        <taxon>Ericoideae</taxon>
        <taxon>Rhodoreae</taxon>
        <taxon>Rhododendron</taxon>
    </lineage>
</organism>
<dbReference type="EMBL" id="CM046394">
    <property type="protein sequence ID" value="KAI8547808.1"/>
    <property type="molecule type" value="Genomic_DNA"/>
</dbReference>